<comment type="caution">
    <text evidence="2">The sequence shown here is derived from an EMBL/GenBank/DDBJ whole genome shotgun (WGS) entry which is preliminary data.</text>
</comment>
<name>Q7KWW9_DICDI</name>
<dbReference type="Pfam" id="PF15370">
    <property type="entry name" value="NOPCHAP1"/>
    <property type="match status" value="1"/>
</dbReference>
<dbReference type="PaxDb" id="44689-DDB0168306"/>
<feature type="compositionally biased region" description="Low complexity" evidence="1">
    <location>
        <begin position="115"/>
        <end position="131"/>
    </location>
</feature>
<evidence type="ECO:0000313" key="2">
    <source>
        <dbReference type="EMBL" id="EAL68949.1"/>
    </source>
</evidence>
<reference evidence="2 3" key="1">
    <citation type="journal article" date="2005" name="Nature">
        <title>The genome of the social amoeba Dictyostelium discoideum.</title>
        <authorList>
            <consortium name="The Dictyostelium discoideum Sequencing Consortium"/>
            <person name="Eichinger L."/>
            <person name="Pachebat J.A."/>
            <person name="Glockner G."/>
            <person name="Rajandream M.A."/>
            <person name="Sucgang R."/>
            <person name="Berriman M."/>
            <person name="Song J."/>
            <person name="Olsen R."/>
            <person name="Szafranski K."/>
            <person name="Xu Q."/>
            <person name="Tunggal B."/>
            <person name="Kummerfeld S."/>
            <person name="Madera M."/>
            <person name="Konfortov B.A."/>
            <person name="Rivero F."/>
            <person name="Bankier A.T."/>
            <person name="Lehmann R."/>
            <person name="Hamlin N."/>
            <person name="Davies R."/>
            <person name="Gaudet P."/>
            <person name="Fey P."/>
            <person name="Pilcher K."/>
            <person name="Chen G."/>
            <person name="Saunders D."/>
            <person name="Sodergren E."/>
            <person name="Davis P."/>
            <person name="Kerhornou A."/>
            <person name="Nie X."/>
            <person name="Hall N."/>
            <person name="Anjard C."/>
            <person name="Hemphill L."/>
            <person name="Bason N."/>
            <person name="Farbrother P."/>
            <person name="Desany B."/>
            <person name="Just E."/>
            <person name="Morio T."/>
            <person name="Rost R."/>
            <person name="Churcher C."/>
            <person name="Cooper J."/>
            <person name="Haydock S."/>
            <person name="van Driessche N."/>
            <person name="Cronin A."/>
            <person name="Goodhead I."/>
            <person name="Muzny D."/>
            <person name="Mourier T."/>
            <person name="Pain A."/>
            <person name="Lu M."/>
            <person name="Harper D."/>
            <person name="Lindsay R."/>
            <person name="Hauser H."/>
            <person name="James K."/>
            <person name="Quiles M."/>
            <person name="Madan Babu M."/>
            <person name="Saito T."/>
            <person name="Buchrieser C."/>
            <person name="Wardroper A."/>
            <person name="Felder M."/>
            <person name="Thangavelu M."/>
            <person name="Johnson D."/>
            <person name="Knights A."/>
            <person name="Loulseged H."/>
            <person name="Mungall K."/>
            <person name="Oliver K."/>
            <person name="Price C."/>
            <person name="Quail M.A."/>
            <person name="Urushihara H."/>
            <person name="Hernandez J."/>
            <person name="Rabbinowitsch E."/>
            <person name="Steffen D."/>
            <person name="Sanders M."/>
            <person name="Ma J."/>
            <person name="Kohara Y."/>
            <person name="Sharp S."/>
            <person name="Simmonds M."/>
            <person name="Spiegler S."/>
            <person name="Tivey A."/>
            <person name="Sugano S."/>
            <person name="White B."/>
            <person name="Walker D."/>
            <person name="Woodward J."/>
            <person name="Winckler T."/>
            <person name="Tanaka Y."/>
            <person name="Shaulsky G."/>
            <person name="Schleicher M."/>
            <person name="Weinstock G."/>
            <person name="Rosenthal A."/>
            <person name="Cox E.C."/>
            <person name="Chisholm R.L."/>
            <person name="Gibbs R."/>
            <person name="Loomis W.F."/>
            <person name="Platzer M."/>
            <person name="Kay R.R."/>
            <person name="Williams J."/>
            <person name="Dear P.H."/>
            <person name="Noegel A.A."/>
            <person name="Barrell B."/>
            <person name="Kuspa A."/>
        </authorList>
    </citation>
    <scope>NUCLEOTIDE SEQUENCE [LARGE SCALE GENOMIC DNA]</scope>
    <source>
        <strain evidence="2 3">AX4</strain>
    </source>
</reference>
<dbReference type="Proteomes" id="UP000002195">
    <property type="component" value="Unassembled WGS sequence"/>
</dbReference>
<dbReference type="FunCoup" id="Q7KWW9">
    <property type="interactions" value="877"/>
</dbReference>
<gene>
    <name evidence="2" type="ORF">DDB_G0276895</name>
</gene>
<dbReference type="dictyBase" id="DDB_G0276895"/>
<accession>Q7KWW9</accession>
<keyword evidence="3" id="KW-1185">Reference proteome</keyword>
<feature type="compositionally biased region" description="Low complexity" evidence="1">
    <location>
        <begin position="157"/>
        <end position="176"/>
    </location>
</feature>
<dbReference type="GeneID" id="8620741"/>
<feature type="region of interest" description="Disordered" evidence="1">
    <location>
        <begin position="115"/>
        <end position="134"/>
    </location>
</feature>
<evidence type="ECO:0000313" key="3">
    <source>
        <dbReference type="Proteomes" id="UP000002195"/>
    </source>
</evidence>
<dbReference type="OMA" id="YIQMNLA"/>
<sequence length="235" mass="27029">MIVNKDLLELEKNSNKTKINNGLTEPSVSPFLITPQQAPKTKPNFFKMEESSVLNRVKDFLPKLKEANIDLKKKIENKEDVNIENIKEGDEYIQMNLALGILEHKEELSENNIKITSNNKNNNNNNNNNTNTPILEINKENENENNNNNDNKKRKQPNNANKTCTDNNNKNNNKNNNLDEQINFNPENSKNILDIINTPPSIIDKFGLILDNSDDDDNDDDLENQEKLEPLEINY</sequence>
<protein>
    <submittedName>
        <fullName evidence="2">Uncharacterized protein</fullName>
    </submittedName>
</protein>
<dbReference type="HOGENOM" id="CLU_1182016_0_0_1"/>
<dbReference type="EMBL" id="AAFI02000019">
    <property type="protein sequence ID" value="EAL68949.1"/>
    <property type="molecule type" value="Genomic_DNA"/>
</dbReference>
<feature type="compositionally biased region" description="Basic and acidic residues" evidence="1">
    <location>
        <begin position="224"/>
        <end position="235"/>
    </location>
</feature>
<feature type="region of interest" description="Disordered" evidence="1">
    <location>
        <begin position="141"/>
        <end position="179"/>
    </location>
</feature>
<dbReference type="GO" id="GO:0000492">
    <property type="term" value="P:box C/D snoRNP assembly"/>
    <property type="evidence" value="ECO:0007669"/>
    <property type="project" value="InterPro"/>
</dbReference>
<organism evidence="2 3">
    <name type="scientific">Dictyostelium discoideum</name>
    <name type="common">Social amoeba</name>
    <dbReference type="NCBI Taxonomy" id="44689"/>
    <lineage>
        <taxon>Eukaryota</taxon>
        <taxon>Amoebozoa</taxon>
        <taxon>Evosea</taxon>
        <taxon>Eumycetozoa</taxon>
        <taxon>Dictyostelia</taxon>
        <taxon>Dictyosteliales</taxon>
        <taxon>Dictyosteliaceae</taxon>
        <taxon>Dictyostelium</taxon>
    </lineage>
</organism>
<feature type="region of interest" description="Disordered" evidence="1">
    <location>
        <begin position="214"/>
        <end position="235"/>
    </location>
</feature>
<feature type="compositionally biased region" description="Acidic residues" evidence="1">
    <location>
        <begin position="214"/>
        <end position="223"/>
    </location>
</feature>
<proteinExistence type="predicted"/>
<dbReference type="eggNOG" id="ENOG502RSNR">
    <property type="taxonomic scope" value="Eukaryota"/>
</dbReference>
<dbReference type="RefSeq" id="XP_642875.1">
    <property type="nucleotide sequence ID" value="XM_637783.1"/>
</dbReference>
<dbReference type="VEuPathDB" id="AmoebaDB:DDB_G0276895"/>
<dbReference type="AlphaFoldDB" id="Q7KWW9"/>
<accession>Q550Q7</accession>
<dbReference type="PANTHER" id="PTHR38489:SF1">
    <property type="entry name" value="HISTONE CHAPERONE DOMAIN-CONTAINING PROTEIN"/>
    <property type="match status" value="1"/>
</dbReference>
<dbReference type="PANTHER" id="PTHR38489">
    <property type="entry name" value="HISTONE CHAPERONE DOMAIN-CONTAINING PROTEIN"/>
    <property type="match status" value="1"/>
</dbReference>
<evidence type="ECO:0000256" key="1">
    <source>
        <dbReference type="SAM" id="MobiDB-lite"/>
    </source>
</evidence>
<dbReference type="InterPro" id="IPR027921">
    <property type="entry name" value="NOPCHAP1"/>
</dbReference>
<dbReference type="KEGG" id="ddi:DDB_G0276895"/>
<dbReference type="InParanoid" id="Q7KWW9"/>